<dbReference type="InterPro" id="IPR046858">
    <property type="entry name" value="ChrB_N"/>
</dbReference>
<sequence length="323" mass="35707">MRSMTVLANHWALLIVTLPTSGATARMRIWRAVRTIGCAALRDGAYLLPAGDLQVRQLRDLALEAREEGGQAWLLNVHAADAAEDSALRRLFDRSADYAELQAAMSDARQSLSGQGSTDLNRLHRRHRRAYEAIRAIDFFPDEASSRAEAQWNDFSRAIEIIQSPDEPQALAQAIARRDPAQYQGRLWATRRHLWVDRVASAWLIQRFIDPHARFLWLDSPASCPEDALGFDFDGARFTHVGERVTFEVLMASFGLDADRGLARLGAMVHALDVGGTPVAEASGFEAMLSGARARLQDDDAVLAEAGTVLDSLYAHFSANRKA</sequence>
<evidence type="ECO:0000259" key="1">
    <source>
        <dbReference type="Pfam" id="PF09828"/>
    </source>
</evidence>
<dbReference type="Proteomes" id="UP000257139">
    <property type="component" value="Chromosome CBM2594_b"/>
</dbReference>
<dbReference type="Pfam" id="PF09828">
    <property type="entry name" value="ChrB_C"/>
    <property type="match status" value="1"/>
</dbReference>
<gene>
    <name evidence="3" type="primary">chrB</name>
    <name evidence="3" type="ORF">CBM2594_B10077</name>
</gene>
<reference evidence="3 4" key="1">
    <citation type="submission" date="2018-01" db="EMBL/GenBank/DDBJ databases">
        <authorList>
            <person name="Clerissi C."/>
        </authorList>
    </citation>
    <scope>NUCLEOTIDE SEQUENCE [LARGE SCALE GENOMIC DNA]</scope>
    <source>
        <strain evidence="3">Cupriavidus taiwanensis STM 6021</strain>
    </source>
</reference>
<dbReference type="Pfam" id="PF20229">
    <property type="entry name" value="ChrB_N"/>
    <property type="match status" value="1"/>
</dbReference>
<evidence type="ECO:0000259" key="2">
    <source>
        <dbReference type="Pfam" id="PF20229"/>
    </source>
</evidence>
<dbReference type="AlphaFoldDB" id="A0A7Z7JA61"/>
<evidence type="ECO:0000313" key="3">
    <source>
        <dbReference type="EMBL" id="SPC20973.1"/>
    </source>
</evidence>
<dbReference type="InterPro" id="IPR018634">
    <property type="entry name" value="ChrB_C"/>
</dbReference>
<evidence type="ECO:0000313" key="4">
    <source>
        <dbReference type="Proteomes" id="UP000257139"/>
    </source>
</evidence>
<feature type="domain" description="ChrB C-terminal" evidence="1">
    <location>
        <begin position="188"/>
        <end position="317"/>
    </location>
</feature>
<accession>A0A7Z7JA61</accession>
<name>A0A7Z7JA61_9BURK</name>
<organism evidence="3 4">
    <name type="scientific">Cupriavidus taiwanensis</name>
    <dbReference type="NCBI Taxonomy" id="164546"/>
    <lineage>
        <taxon>Bacteria</taxon>
        <taxon>Pseudomonadati</taxon>
        <taxon>Pseudomonadota</taxon>
        <taxon>Betaproteobacteria</taxon>
        <taxon>Burkholderiales</taxon>
        <taxon>Burkholderiaceae</taxon>
        <taxon>Cupriavidus</taxon>
    </lineage>
</organism>
<proteinExistence type="predicted"/>
<dbReference type="EMBL" id="LT978514">
    <property type="protein sequence ID" value="SPC20973.1"/>
    <property type="molecule type" value="Genomic_DNA"/>
</dbReference>
<feature type="domain" description="ChrB N-terminal" evidence="2">
    <location>
        <begin position="26"/>
        <end position="105"/>
    </location>
</feature>
<protein>
    <submittedName>
        <fullName evidence="3">Chromate resistance protein B</fullName>
    </submittedName>
</protein>